<feature type="compositionally biased region" description="Low complexity" evidence="1">
    <location>
        <begin position="298"/>
        <end position="310"/>
    </location>
</feature>
<protein>
    <submittedName>
        <fullName evidence="2">Uncharacterized protein</fullName>
    </submittedName>
</protein>
<sequence length="1237" mass="138716">MLFVYSFTYKVALDVPLAPGSRADTHTADNLKYFIVHTRTVFSCIEVHQKTSEMASEMKLLWVLLLLFTTAFCDKKLNLEDIEKDHIRSDVKNSGGKKTTKDTVRNEDSKYLLKAEVSSQSQQQYHGPPAPPQELGNQVGDYAELQSYGSFKYATQPYEYSQDNYQQNKNAVTYLQHGSDLVNPTEHYQSEQQQYVQEGRSNSQNDYDALQQQQQFYQQKVLMGNQLQNMQQEAVAHKYIEKNQNEGVYYMNIPSSQILSYYQNYGMAQSNNKDSEQQISIPIYMPAYAQNQTPKGVATSSHTSTSAASTNLAQQHPATNQHQHTVPIDAQGDEAYTSVAYKPQKYEYYVTQQQLSQPRFVHQSKQPQQLVYENSGETQESLHRDFSPLQYQAQKFRASHEVTHLAPVDSENEGFHSKPIHSSASVLSQPKTLLDSYIPSHVIAAQDANRYRERPIKLESGFLPSKINFIRSLLILASCVVAAPKAITKTKDGVEDDNYSGDEDVPKNHRKQLEDEIDLDDAFDAEQLKNEQLPILPPIILLDFVNGTDDNNSTSSGDEKSKRTIDGSLGYGFNQNSLFSGKHNFYFPAGKTGTAVSIEESISLAPKTVTEIEKPITEETDANSPQNEQEKKTREPLFEALPDPLPLENGREPPPLYPPFPMFGQRTKLQKTSSSDFGQYQSRPGTKQFSSSYATAVTPGSETYNKLIAAYTSMKPAAYHTGSSSFSSSANINGYARPMTSSYLTNYMPDIYSSRTSQKSSYNSRPMPSVSAGSNQEINFANYPRYTYENGIKYEHKIVWKYPDGKISETPPISYTNSYSEYSEQQKINKASINGFRPSTPYQPRPGNSQQYQRIQGSSYNPSLANAQNNIYSQRPVQFPKDQEQQNPNQPKEPSRIISHSSGSASPGNRVESASPYNFASYQGQYGMKQSPKPAGYRVASGYNSPYNNQYVNSQSAPKYSVNSPEADYTYESLQGPKENLFSANGQINQQVLSKYSPEAQQYLKKVFDNAKTSPKFEAHSNVPAGYANTDYSNLLNYNPSISQYIKNPSSILNAQPTFIQAGNSLIPVIILRVDGAPPIQPKVGSNINLKSLLRQYLTQYAKSVSSVSQNTNYDLGGSINDGEVSASQPNPVEDLKQLTESLASLRQRGHQDPDFTTSYAHTSTYEQQSQHQHLPQQSQSITLGQDYSTSYAGFVKDYQKIHAGQQGRKSQTVKSVQIIEDPRIQEKRVVLLDLSD</sequence>
<feature type="region of interest" description="Disordered" evidence="1">
    <location>
        <begin position="116"/>
        <end position="137"/>
    </location>
</feature>
<reference evidence="2 3" key="1">
    <citation type="journal article" date="2017" name="Curr. Biol.">
        <title>The Evolution of Venom by Co-option of Single-Copy Genes.</title>
        <authorList>
            <person name="Martinson E.O."/>
            <person name="Mrinalini"/>
            <person name="Kelkar Y.D."/>
            <person name="Chang C.H."/>
            <person name="Werren J.H."/>
        </authorList>
    </citation>
    <scope>NUCLEOTIDE SEQUENCE [LARGE SCALE GENOMIC DNA]</scope>
    <source>
        <strain evidence="2 3">Alberta</strain>
        <tissue evidence="2">Whole body</tissue>
    </source>
</reference>
<feature type="region of interest" description="Disordered" evidence="1">
    <location>
        <begin position="294"/>
        <end position="323"/>
    </location>
</feature>
<evidence type="ECO:0000313" key="2">
    <source>
        <dbReference type="EMBL" id="OXU29353.1"/>
    </source>
</evidence>
<gene>
    <name evidence="2" type="ORF">TSAR_004685</name>
</gene>
<evidence type="ECO:0000313" key="3">
    <source>
        <dbReference type="Proteomes" id="UP000215335"/>
    </source>
</evidence>
<name>A0A232FFL5_9HYME</name>
<comment type="caution">
    <text evidence="2">The sequence shown here is derived from an EMBL/GenBank/DDBJ whole genome shotgun (WGS) entry which is preliminary data.</text>
</comment>
<feature type="region of interest" description="Disordered" evidence="1">
    <location>
        <begin position="833"/>
        <end position="854"/>
    </location>
</feature>
<feature type="region of interest" description="Disordered" evidence="1">
    <location>
        <begin position="880"/>
        <end position="915"/>
    </location>
</feature>
<dbReference type="STRING" id="543379.A0A232FFL5"/>
<feature type="non-terminal residue" evidence="2">
    <location>
        <position position="1237"/>
    </location>
</feature>
<accession>A0A232FFL5</accession>
<evidence type="ECO:0000256" key="1">
    <source>
        <dbReference type="SAM" id="MobiDB-lite"/>
    </source>
</evidence>
<feature type="compositionally biased region" description="Polar residues" evidence="1">
    <location>
        <begin position="840"/>
        <end position="854"/>
    </location>
</feature>
<dbReference type="AlphaFoldDB" id="A0A232FFL5"/>
<dbReference type="OrthoDB" id="7692612at2759"/>
<organism evidence="2 3">
    <name type="scientific">Trichomalopsis sarcophagae</name>
    <dbReference type="NCBI Taxonomy" id="543379"/>
    <lineage>
        <taxon>Eukaryota</taxon>
        <taxon>Metazoa</taxon>
        <taxon>Ecdysozoa</taxon>
        <taxon>Arthropoda</taxon>
        <taxon>Hexapoda</taxon>
        <taxon>Insecta</taxon>
        <taxon>Pterygota</taxon>
        <taxon>Neoptera</taxon>
        <taxon>Endopterygota</taxon>
        <taxon>Hymenoptera</taxon>
        <taxon>Apocrita</taxon>
        <taxon>Proctotrupomorpha</taxon>
        <taxon>Chalcidoidea</taxon>
        <taxon>Pteromalidae</taxon>
        <taxon>Pteromalinae</taxon>
        <taxon>Trichomalopsis</taxon>
    </lineage>
</organism>
<keyword evidence="3" id="KW-1185">Reference proteome</keyword>
<proteinExistence type="predicted"/>
<feature type="compositionally biased region" description="Polar residues" evidence="1">
    <location>
        <begin position="311"/>
        <end position="323"/>
    </location>
</feature>
<dbReference type="EMBL" id="NNAY01000302">
    <property type="protein sequence ID" value="OXU29353.1"/>
    <property type="molecule type" value="Genomic_DNA"/>
</dbReference>
<dbReference type="Proteomes" id="UP000215335">
    <property type="component" value="Unassembled WGS sequence"/>
</dbReference>
<feature type="region of interest" description="Disordered" evidence="1">
    <location>
        <begin position="612"/>
        <end position="636"/>
    </location>
</feature>
<feature type="compositionally biased region" description="Low complexity" evidence="1">
    <location>
        <begin position="885"/>
        <end position="908"/>
    </location>
</feature>